<reference evidence="1" key="1">
    <citation type="submission" date="2016-10" db="EMBL/GenBank/DDBJ databases">
        <authorList>
            <person name="de Groot N.N."/>
        </authorList>
    </citation>
    <scope>NUCLEOTIDE SEQUENCE</scope>
</reference>
<accession>A0A1W1CKR9</accession>
<dbReference type="InterPro" id="IPR011990">
    <property type="entry name" value="TPR-like_helical_dom_sf"/>
</dbReference>
<dbReference type="SUPFAM" id="SSF48452">
    <property type="entry name" value="TPR-like"/>
    <property type="match status" value="2"/>
</dbReference>
<proteinExistence type="predicted"/>
<dbReference type="Gene3D" id="1.25.40.10">
    <property type="entry name" value="Tetratricopeptide repeat domain"/>
    <property type="match status" value="2"/>
</dbReference>
<dbReference type="PROSITE" id="PS51257">
    <property type="entry name" value="PROKAR_LIPOPROTEIN"/>
    <property type="match status" value="1"/>
</dbReference>
<sequence>MIKIVALLLLFFGFVGCSTHHIPIKPSEKAFDGEDTYILFALHEEHIGNYKSAATLFEKLYEKSLKKEYLYRSLADDLKADEYKKVVARVDALSDNSLNDAKLVRYKIKALMKLSQLEKAKKLAVSLAKKTKDVNDYLLASDVYIKKKEYKMALKYLDSAYVQNYNEKILDKMAIILYVNLDRKKDAIAYLETYTRINGCSKLICKRLIGIYSHENNIEGLLSTYKRLYNVEKSDNIAQKIIQIYAYKRDYIKLINFLEESGADDDLLLQLYITGKNYDKAYKLANKLYEKSADVKYLGQSAVYEYESSENNISKKRVLDVVKKLEDVVIQTKDPLYENYLGYILIDKGIDVKKGMQYIKDVLKKSPDSAYYLDSLAWGYYKLGECKKAEKIFKKVATLEGGDNPEVIKHINAVKRCLNRSYKRKKVRKER</sequence>
<dbReference type="EMBL" id="FPHH01000091">
    <property type="protein sequence ID" value="SFV66261.1"/>
    <property type="molecule type" value="Genomic_DNA"/>
</dbReference>
<name>A0A1W1CKR9_9ZZZZ</name>
<dbReference type="AlphaFoldDB" id="A0A1W1CKR9"/>
<organism evidence="1">
    <name type="scientific">hydrothermal vent metagenome</name>
    <dbReference type="NCBI Taxonomy" id="652676"/>
    <lineage>
        <taxon>unclassified sequences</taxon>
        <taxon>metagenomes</taxon>
        <taxon>ecological metagenomes</taxon>
    </lineage>
</organism>
<protein>
    <submittedName>
        <fullName evidence="1">Uncharacterized protein</fullName>
    </submittedName>
</protein>
<gene>
    <name evidence="1" type="ORF">MNB_SM-5-1045</name>
</gene>
<evidence type="ECO:0000313" key="1">
    <source>
        <dbReference type="EMBL" id="SFV66261.1"/>
    </source>
</evidence>